<evidence type="ECO:0000256" key="4">
    <source>
        <dbReference type="ARBA" id="ARBA00022989"/>
    </source>
</evidence>
<name>A0A845A634_9SPHN</name>
<evidence type="ECO:0000256" key="5">
    <source>
        <dbReference type="ARBA" id="ARBA00023136"/>
    </source>
</evidence>
<dbReference type="InterPro" id="IPR006214">
    <property type="entry name" value="Bax_inhibitor_1-related"/>
</dbReference>
<comment type="subcellular location">
    <subcellularLocation>
        <location evidence="1">Membrane</location>
        <topology evidence="1">Multi-pass membrane protein</topology>
    </subcellularLocation>
</comment>
<keyword evidence="9" id="KW-1185">Reference proteome</keyword>
<accession>A0A845A634</accession>
<feature type="transmembrane region" description="Helical" evidence="6">
    <location>
        <begin position="101"/>
        <end position="120"/>
    </location>
</feature>
<dbReference type="PANTHER" id="PTHR23291">
    <property type="entry name" value="BAX INHIBITOR-RELATED"/>
    <property type="match status" value="1"/>
</dbReference>
<organism evidence="8 9">
    <name type="scientific">Altericroceibacterium indicum</name>
    <dbReference type="NCBI Taxonomy" id="374177"/>
    <lineage>
        <taxon>Bacteria</taxon>
        <taxon>Pseudomonadati</taxon>
        <taxon>Pseudomonadota</taxon>
        <taxon>Alphaproteobacteria</taxon>
        <taxon>Sphingomonadales</taxon>
        <taxon>Erythrobacteraceae</taxon>
        <taxon>Altericroceibacterium</taxon>
    </lineage>
</organism>
<dbReference type="PANTHER" id="PTHR23291:SF50">
    <property type="entry name" value="PROTEIN LIFEGUARD 4"/>
    <property type="match status" value="1"/>
</dbReference>
<comment type="similarity">
    <text evidence="2 6">Belongs to the BI1 family.</text>
</comment>
<evidence type="ECO:0000256" key="6">
    <source>
        <dbReference type="RuleBase" id="RU004379"/>
    </source>
</evidence>
<gene>
    <name evidence="8" type="ORF">GRI39_06345</name>
</gene>
<comment type="caution">
    <text evidence="8">The sequence shown here is derived from an EMBL/GenBank/DDBJ whole genome shotgun (WGS) entry which is preliminary data.</text>
</comment>
<feature type="region of interest" description="Disordered" evidence="7">
    <location>
        <begin position="1"/>
        <end position="26"/>
    </location>
</feature>
<evidence type="ECO:0000256" key="2">
    <source>
        <dbReference type="ARBA" id="ARBA00010350"/>
    </source>
</evidence>
<feature type="transmembrane region" description="Helical" evidence="6">
    <location>
        <begin position="40"/>
        <end position="59"/>
    </location>
</feature>
<dbReference type="GO" id="GO:0016020">
    <property type="term" value="C:membrane"/>
    <property type="evidence" value="ECO:0007669"/>
    <property type="project" value="UniProtKB-SubCell"/>
</dbReference>
<feature type="transmembrane region" description="Helical" evidence="6">
    <location>
        <begin position="65"/>
        <end position="89"/>
    </location>
</feature>
<keyword evidence="5 6" id="KW-0472">Membrane</keyword>
<dbReference type="AlphaFoldDB" id="A0A845A634"/>
<evidence type="ECO:0000313" key="8">
    <source>
        <dbReference type="EMBL" id="MXP25660.1"/>
    </source>
</evidence>
<feature type="transmembrane region" description="Helical" evidence="6">
    <location>
        <begin position="219"/>
        <end position="239"/>
    </location>
</feature>
<dbReference type="RefSeq" id="WP_160738864.1">
    <property type="nucleotide sequence ID" value="NZ_WTYQ01000002.1"/>
</dbReference>
<keyword evidence="3 6" id="KW-0812">Transmembrane</keyword>
<protein>
    <submittedName>
        <fullName evidence="8">BAX inhibitor (BI)-1/YccA family protein</fullName>
    </submittedName>
</protein>
<dbReference type="CDD" id="cd10432">
    <property type="entry name" value="BI-1-like_bacterial"/>
    <property type="match status" value="1"/>
</dbReference>
<evidence type="ECO:0000256" key="1">
    <source>
        <dbReference type="ARBA" id="ARBA00004141"/>
    </source>
</evidence>
<evidence type="ECO:0000313" key="9">
    <source>
        <dbReference type="Proteomes" id="UP000460561"/>
    </source>
</evidence>
<sequence length="246" mass="26448">MANWNDPRTTQRGMGSSPSLRGEVSSSTYDAGLRSYMLSIYNYMASGVLLSGVIALLFARTGIALSVMTSGLGFVVMLLPLAFVFAMSFGVNKFSTGALQAMFWGFAASMGMSLSTIFLVYTGGSIAATFFATAGAFAGLSLFGYTTKKDLSGMGSFLIMGVVGLLIAMVINMFLQSPGLMWAVSFLGVLIFAGLTAYDTQTLKRQYYAIRGTEFAGKAVIMGALRLYLDFINMFQFLLSFMGQRN</sequence>
<dbReference type="Pfam" id="PF01027">
    <property type="entry name" value="Bax1-I"/>
    <property type="match status" value="1"/>
</dbReference>
<keyword evidence="4 6" id="KW-1133">Transmembrane helix</keyword>
<dbReference type="Proteomes" id="UP000460561">
    <property type="component" value="Unassembled WGS sequence"/>
</dbReference>
<evidence type="ECO:0000256" key="3">
    <source>
        <dbReference type="ARBA" id="ARBA00022692"/>
    </source>
</evidence>
<dbReference type="EMBL" id="WTYQ01000002">
    <property type="protein sequence ID" value="MXP25660.1"/>
    <property type="molecule type" value="Genomic_DNA"/>
</dbReference>
<reference evidence="8 9" key="1">
    <citation type="submission" date="2019-12" db="EMBL/GenBank/DDBJ databases">
        <title>Genomic-based taxomic classification of the family Erythrobacteraceae.</title>
        <authorList>
            <person name="Xu L."/>
        </authorList>
    </citation>
    <scope>NUCLEOTIDE SEQUENCE [LARGE SCALE GENOMIC DNA]</scope>
    <source>
        <strain evidence="8 9">DSM 18604</strain>
    </source>
</reference>
<feature type="transmembrane region" description="Helical" evidence="6">
    <location>
        <begin position="126"/>
        <end position="145"/>
    </location>
</feature>
<dbReference type="OrthoDB" id="9793828at2"/>
<proteinExistence type="inferred from homology"/>
<feature type="transmembrane region" description="Helical" evidence="6">
    <location>
        <begin position="157"/>
        <end position="174"/>
    </location>
</feature>
<feature type="transmembrane region" description="Helical" evidence="6">
    <location>
        <begin position="180"/>
        <end position="198"/>
    </location>
</feature>
<evidence type="ECO:0000256" key="7">
    <source>
        <dbReference type="SAM" id="MobiDB-lite"/>
    </source>
</evidence>